<organism evidence="1 2">
    <name type="scientific">Brachionus plicatilis</name>
    <name type="common">Marine rotifer</name>
    <name type="synonym">Brachionus muelleri</name>
    <dbReference type="NCBI Taxonomy" id="10195"/>
    <lineage>
        <taxon>Eukaryota</taxon>
        <taxon>Metazoa</taxon>
        <taxon>Spiralia</taxon>
        <taxon>Gnathifera</taxon>
        <taxon>Rotifera</taxon>
        <taxon>Eurotatoria</taxon>
        <taxon>Monogononta</taxon>
        <taxon>Pseudotrocha</taxon>
        <taxon>Ploima</taxon>
        <taxon>Brachionidae</taxon>
        <taxon>Brachionus</taxon>
    </lineage>
</organism>
<protein>
    <submittedName>
        <fullName evidence="1">Uncharacterized protein</fullName>
    </submittedName>
</protein>
<reference evidence="1 2" key="1">
    <citation type="journal article" date="2018" name="Sci. Rep.">
        <title>Genomic signatures of local adaptation to the degree of environmental predictability in rotifers.</title>
        <authorList>
            <person name="Franch-Gras L."/>
            <person name="Hahn C."/>
            <person name="Garcia-Roger E.M."/>
            <person name="Carmona M.J."/>
            <person name="Serra M."/>
            <person name="Gomez A."/>
        </authorList>
    </citation>
    <scope>NUCLEOTIDE SEQUENCE [LARGE SCALE GENOMIC DNA]</scope>
    <source>
        <strain evidence="1">HYR1</strain>
    </source>
</reference>
<accession>A0A3M7S7X5</accession>
<comment type="caution">
    <text evidence="1">The sequence shown here is derived from an EMBL/GenBank/DDBJ whole genome shotgun (WGS) entry which is preliminary data.</text>
</comment>
<evidence type="ECO:0000313" key="1">
    <source>
        <dbReference type="EMBL" id="RNA31886.1"/>
    </source>
</evidence>
<dbReference type="AlphaFoldDB" id="A0A3M7S7X5"/>
<evidence type="ECO:0000313" key="2">
    <source>
        <dbReference type="Proteomes" id="UP000276133"/>
    </source>
</evidence>
<dbReference type="EMBL" id="REGN01001882">
    <property type="protein sequence ID" value="RNA31886.1"/>
    <property type="molecule type" value="Genomic_DNA"/>
</dbReference>
<keyword evidence="2" id="KW-1185">Reference proteome</keyword>
<proteinExistence type="predicted"/>
<gene>
    <name evidence="1" type="ORF">BpHYR1_020551</name>
</gene>
<dbReference type="Proteomes" id="UP000276133">
    <property type="component" value="Unassembled WGS sequence"/>
</dbReference>
<sequence>MKLQFNIFNLGYFLKNKKLENIKLISLHRRKKIQNKILTPTQIKTKTTFLFILTPKLQMQTEQKENQQKKKEKKNI</sequence>
<name>A0A3M7S7X5_BRAPC</name>